<accession>A0AAD5N665</accession>
<dbReference type="PANTHER" id="PTHR14781:SF0">
    <property type="entry name" value="INTRAFLAGELLAR TRANSPORT PROTEIN 56"/>
    <property type="match status" value="1"/>
</dbReference>
<evidence type="ECO:0000313" key="5">
    <source>
        <dbReference type="EMBL" id="KAJ1361009.1"/>
    </source>
</evidence>
<comment type="caution">
    <text evidence="5">The sequence shown here is derived from an EMBL/GenBank/DDBJ whole genome shotgun (WGS) entry which is preliminary data.</text>
</comment>
<name>A0AAD5N665_PARTN</name>
<organism evidence="5 6">
    <name type="scientific">Parelaphostrongylus tenuis</name>
    <name type="common">Meningeal worm</name>
    <dbReference type="NCBI Taxonomy" id="148309"/>
    <lineage>
        <taxon>Eukaryota</taxon>
        <taxon>Metazoa</taxon>
        <taxon>Ecdysozoa</taxon>
        <taxon>Nematoda</taxon>
        <taxon>Chromadorea</taxon>
        <taxon>Rhabditida</taxon>
        <taxon>Rhabditina</taxon>
        <taxon>Rhabditomorpha</taxon>
        <taxon>Strongyloidea</taxon>
        <taxon>Metastrongylidae</taxon>
        <taxon>Parelaphostrongylus</taxon>
    </lineage>
</organism>
<keyword evidence="2" id="KW-0677">Repeat</keyword>
<evidence type="ECO:0000313" key="6">
    <source>
        <dbReference type="Proteomes" id="UP001196413"/>
    </source>
</evidence>
<dbReference type="AlphaFoldDB" id="A0AAD5N665"/>
<dbReference type="GO" id="GO:0035735">
    <property type="term" value="P:intraciliary transport involved in cilium assembly"/>
    <property type="evidence" value="ECO:0007669"/>
    <property type="project" value="TreeGrafter"/>
</dbReference>
<dbReference type="InterPro" id="IPR030511">
    <property type="entry name" value="TTC26"/>
</dbReference>
<keyword evidence="6" id="KW-1185">Reference proteome</keyword>
<protein>
    <submittedName>
        <fullName evidence="5">Uncharacterized protein</fullName>
    </submittedName>
</protein>
<dbReference type="GO" id="GO:0120170">
    <property type="term" value="F:intraciliary transport particle B binding"/>
    <property type="evidence" value="ECO:0007669"/>
    <property type="project" value="TreeGrafter"/>
</dbReference>
<evidence type="ECO:0000256" key="2">
    <source>
        <dbReference type="ARBA" id="ARBA00022737"/>
    </source>
</evidence>
<dbReference type="GO" id="GO:0030992">
    <property type="term" value="C:intraciliary transport particle B"/>
    <property type="evidence" value="ECO:0007669"/>
    <property type="project" value="TreeGrafter"/>
</dbReference>
<evidence type="ECO:0000256" key="1">
    <source>
        <dbReference type="ARBA" id="ARBA00004138"/>
    </source>
</evidence>
<dbReference type="GO" id="GO:0035720">
    <property type="term" value="P:intraciliary anterograde transport"/>
    <property type="evidence" value="ECO:0007669"/>
    <property type="project" value="TreeGrafter"/>
</dbReference>
<keyword evidence="3" id="KW-0802">TPR repeat</keyword>
<dbReference type="GO" id="GO:0097546">
    <property type="term" value="C:ciliary base"/>
    <property type="evidence" value="ECO:0007669"/>
    <property type="project" value="TreeGrafter"/>
</dbReference>
<evidence type="ECO:0000256" key="4">
    <source>
        <dbReference type="ARBA" id="ARBA00023273"/>
    </source>
</evidence>
<proteinExistence type="predicted"/>
<gene>
    <name evidence="5" type="ORF">KIN20_020150</name>
</gene>
<dbReference type="EMBL" id="JAHQIW010004073">
    <property type="protein sequence ID" value="KAJ1361009.1"/>
    <property type="molecule type" value="Genomic_DNA"/>
</dbReference>
<keyword evidence="4" id="KW-0966">Cell projection</keyword>
<evidence type="ECO:0000256" key="3">
    <source>
        <dbReference type="ARBA" id="ARBA00022803"/>
    </source>
</evidence>
<dbReference type="PANTHER" id="PTHR14781">
    <property type="entry name" value="INTRAFLAGELLAR TRANSPORT PROTEIN 56"/>
    <property type="match status" value="1"/>
</dbReference>
<dbReference type="Proteomes" id="UP001196413">
    <property type="component" value="Unassembled WGS sequence"/>
</dbReference>
<comment type="subcellular location">
    <subcellularLocation>
        <location evidence="1">Cell projection</location>
        <location evidence="1">Cilium</location>
    </subcellularLocation>
</comment>
<dbReference type="GO" id="GO:0036064">
    <property type="term" value="C:ciliary basal body"/>
    <property type="evidence" value="ECO:0007669"/>
    <property type="project" value="TreeGrafter"/>
</dbReference>
<reference evidence="5" key="1">
    <citation type="submission" date="2021-06" db="EMBL/GenBank/DDBJ databases">
        <title>Parelaphostrongylus tenuis whole genome reference sequence.</title>
        <authorList>
            <person name="Garwood T.J."/>
            <person name="Larsen P.A."/>
            <person name="Fountain-Jones N.M."/>
            <person name="Garbe J.R."/>
            <person name="Macchietto M.G."/>
            <person name="Kania S.A."/>
            <person name="Gerhold R.W."/>
            <person name="Richards J.E."/>
            <person name="Wolf T.M."/>
        </authorList>
    </citation>
    <scope>NUCLEOTIDE SEQUENCE</scope>
    <source>
        <strain evidence="5">MNPRO001-30</strain>
        <tissue evidence="5">Meninges</tissue>
    </source>
</reference>
<sequence>MKLFDCRKYWDSLANVMMDPQKMFKIGIDGHPAHVMGAAPNILTDNNENVCHKPIEAPRFQIKIQNTMEDQLSLASIHYMRMHYTEAIEIYKSILQEHT</sequence>